<keyword evidence="2" id="KW-0614">Plasmid</keyword>
<keyword evidence="3" id="KW-1185">Reference proteome</keyword>
<dbReference type="EMBL" id="CP006880">
    <property type="protein sequence ID" value="AJD46280.1"/>
    <property type="molecule type" value="Genomic_DNA"/>
</dbReference>
<name>A0A0B4XHQ0_9HYPH</name>
<gene>
    <name evidence="2" type="ORF">RGR602_PC02261</name>
</gene>
<geneLocation type="plasmid" evidence="2 3">
    <name>pRgalR602c</name>
</geneLocation>
<dbReference type="KEGG" id="rga:RGR602_PC02261"/>
<accession>A0A0B4XHQ0</accession>
<dbReference type="HOGENOM" id="CLU_2938534_0_0_5"/>
<organism evidence="2 3">
    <name type="scientific">Rhizobium gallicum bv. gallicum R602sp</name>
    <dbReference type="NCBI Taxonomy" id="1041138"/>
    <lineage>
        <taxon>Bacteria</taxon>
        <taxon>Pseudomonadati</taxon>
        <taxon>Pseudomonadota</taxon>
        <taxon>Alphaproteobacteria</taxon>
        <taxon>Hyphomicrobiales</taxon>
        <taxon>Rhizobiaceae</taxon>
        <taxon>Rhizobium/Agrobacterium group</taxon>
        <taxon>Rhizobium</taxon>
    </lineage>
</organism>
<protein>
    <submittedName>
        <fullName evidence="2">Uncharacterized protein</fullName>
    </submittedName>
</protein>
<dbReference type="AlphaFoldDB" id="A0A0B4XHQ0"/>
<reference evidence="2 3" key="1">
    <citation type="submission" date="2013-11" db="EMBL/GenBank/DDBJ databases">
        <title>Complete genome sequence of Rhizobium gallicum bv. gallicum R602.</title>
        <authorList>
            <person name="Bustos P."/>
            <person name="Santamaria R.I."/>
            <person name="Lozano L."/>
            <person name="Acosta J.L."/>
            <person name="Ormeno-Orrillo E."/>
            <person name="Rogel M.A."/>
            <person name="Romero D."/>
            <person name="Cevallos M.A."/>
            <person name="Martinez-Romero E."/>
            <person name="Gonzalez V."/>
        </authorList>
    </citation>
    <scope>NUCLEOTIDE SEQUENCE [LARGE SCALE GENOMIC DNA]</scope>
    <source>
        <strain evidence="2 3">R602</strain>
        <plasmid evidence="2 3">pRgalR602c</plasmid>
    </source>
</reference>
<feature type="region of interest" description="Disordered" evidence="1">
    <location>
        <begin position="1"/>
        <end position="21"/>
    </location>
</feature>
<sequence length="60" mass="6706">MCRHRGEVASEEVNEKEIDARGRRYRGPSLLSLLQSALRDGAAMGAASSKKTEVWNMTRK</sequence>
<evidence type="ECO:0000313" key="3">
    <source>
        <dbReference type="Proteomes" id="UP000031368"/>
    </source>
</evidence>
<evidence type="ECO:0000256" key="1">
    <source>
        <dbReference type="SAM" id="MobiDB-lite"/>
    </source>
</evidence>
<dbReference type="Proteomes" id="UP000031368">
    <property type="component" value="Plasmid pRgalR602c"/>
</dbReference>
<evidence type="ECO:0000313" key="2">
    <source>
        <dbReference type="EMBL" id="AJD46280.1"/>
    </source>
</evidence>
<proteinExistence type="predicted"/>